<organism evidence="4 5">
    <name type="scientific">Mesorhabditis belari</name>
    <dbReference type="NCBI Taxonomy" id="2138241"/>
    <lineage>
        <taxon>Eukaryota</taxon>
        <taxon>Metazoa</taxon>
        <taxon>Ecdysozoa</taxon>
        <taxon>Nematoda</taxon>
        <taxon>Chromadorea</taxon>
        <taxon>Rhabditida</taxon>
        <taxon>Rhabditina</taxon>
        <taxon>Rhabditomorpha</taxon>
        <taxon>Rhabditoidea</taxon>
        <taxon>Rhabditidae</taxon>
        <taxon>Mesorhabditinae</taxon>
        <taxon>Mesorhabditis</taxon>
    </lineage>
</organism>
<feature type="compositionally biased region" description="Polar residues" evidence="2">
    <location>
        <begin position="112"/>
        <end position="135"/>
    </location>
</feature>
<feature type="compositionally biased region" description="Polar residues" evidence="2">
    <location>
        <begin position="200"/>
        <end position="218"/>
    </location>
</feature>
<reference evidence="5" key="1">
    <citation type="submission" date="2024-02" db="UniProtKB">
        <authorList>
            <consortium name="WormBaseParasite"/>
        </authorList>
    </citation>
    <scope>IDENTIFICATION</scope>
</reference>
<keyword evidence="4" id="KW-1185">Reference proteome</keyword>
<evidence type="ECO:0000256" key="2">
    <source>
        <dbReference type="SAM" id="MobiDB-lite"/>
    </source>
</evidence>
<evidence type="ECO:0000313" key="5">
    <source>
        <dbReference type="WBParaSite" id="MBELARI_LOCUS12874.1"/>
    </source>
</evidence>
<evidence type="ECO:0000259" key="3">
    <source>
        <dbReference type="PROSITE" id="PS50181"/>
    </source>
</evidence>
<accession>A0AAF3J2X6</accession>
<protein>
    <submittedName>
        <fullName evidence="5">F-box domain-containing protein</fullName>
    </submittedName>
</protein>
<dbReference type="Proteomes" id="UP000887575">
    <property type="component" value="Unassembled WGS sequence"/>
</dbReference>
<feature type="coiled-coil region" evidence="1">
    <location>
        <begin position="568"/>
        <end position="602"/>
    </location>
</feature>
<feature type="compositionally biased region" description="Basic and acidic residues" evidence="2">
    <location>
        <begin position="174"/>
        <end position="193"/>
    </location>
</feature>
<feature type="compositionally biased region" description="Low complexity" evidence="2">
    <location>
        <begin position="224"/>
        <end position="234"/>
    </location>
</feature>
<dbReference type="PROSITE" id="PS50181">
    <property type="entry name" value="FBOX"/>
    <property type="match status" value="1"/>
</dbReference>
<name>A0AAF3J2X6_9BILA</name>
<feature type="compositionally biased region" description="Polar residues" evidence="2">
    <location>
        <begin position="88"/>
        <end position="102"/>
    </location>
</feature>
<dbReference type="WBParaSite" id="MBELARI_LOCUS12874.1">
    <property type="protein sequence ID" value="MBELARI_LOCUS12874.1"/>
    <property type="gene ID" value="MBELARI_LOCUS12874"/>
</dbReference>
<dbReference type="InterPro" id="IPR001810">
    <property type="entry name" value="F-box_dom"/>
</dbReference>
<proteinExistence type="predicted"/>
<sequence>MGRSPAPSLNGHDVSSALVNGSDKQRMSPIENGEDKKKDSPMTFGYGEISNKRAESPKMNGDLIITNGSTISKERKDALLSKYLNGNGDETQMESVPQTNGHNGYHNENETSIRTLSKLNGDSSGYTSGNSSIDTPNGLDSGPSSSSLLTPSWSSTLTSCSSLSRSPSTSSTIRPEDFDHAASRSRTRSDRLRQRLASLDRQNGVNGENGITNGSSSILERVSPSRLGTPSSSSILGESDDLTDLRKRLIGLQRDSSFTSSSTINEKFQSALLASRRSSQGPESGQLQPSSSRSRLFDHNRKSRSPPLGPIVEVESADGQKVKNCEICTDPLVNCGCGGKGKRRTSQEIIGFGKHEIRSTTQANGLEPQSQVGTMPFVVLHKVLRKLPYQELARLRAVHPHWDEICGQMLNSGYYQLIEKSDKLLMRLQRLVQKDSGMYYPTSVLTNIQVHILNQVDAMRAALDEGVGCFPYGILLDKTFQLVKQVEEMTNGGKQIDVPWEPVAILAKRASMHYKDNLESIMEERLGESARLKAAQKLIRLDSFLVETSVQKMEKENAKNRDDVMWEVEQLQQCNEKLRKDNRELKQNQMKLEARIDILEQKFKTMARLFS</sequence>
<feature type="region of interest" description="Disordered" evidence="2">
    <location>
        <begin position="1"/>
        <end position="71"/>
    </location>
</feature>
<feature type="domain" description="F-box" evidence="3">
    <location>
        <begin position="369"/>
        <end position="417"/>
    </location>
</feature>
<feature type="compositionally biased region" description="Polar residues" evidence="2">
    <location>
        <begin position="276"/>
        <end position="294"/>
    </location>
</feature>
<feature type="region of interest" description="Disordered" evidence="2">
    <location>
        <begin position="85"/>
        <end position="239"/>
    </location>
</feature>
<evidence type="ECO:0000256" key="1">
    <source>
        <dbReference type="SAM" id="Coils"/>
    </source>
</evidence>
<feature type="region of interest" description="Disordered" evidence="2">
    <location>
        <begin position="273"/>
        <end position="311"/>
    </location>
</feature>
<dbReference type="AlphaFoldDB" id="A0AAF3J2X6"/>
<feature type="compositionally biased region" description="Low complexity" evidence="2">
    <location>
        <begin position="139"/>
        <end position="172"/>
    </location>
</feature>
<evidence type="ECO:0000313" key="4">
    <source>
        <dbReference type="Proteomes" id="UP000887575"/>
    </source>
</evidence>
<keyword evidence="1" id="KW-0175">Coiled coil</keyword>